<evidence type="ECO:0000313" key="4">
    <source>
        <dbReference type="Proteomes" id="UP000054926"/>
    </source>
</evidence>
<feature type="coiled-coil region" evidence="1">
    <location>
        <begin position="252"/>
        <end position="282"/>
    </location>
</feature>
<comment type="caution">
    <text evidence="3">The sequence shown here is derived from an EMBL/GenBank/DDBJ whole genome shotgun (WGS) entry which is preliminary data.</text>
</comment>
<dbReference type="Proteomes" id="UP000054926">
    <property type="component" value="Unassembled WGS sequence"/>
</dbReference>
<evidence type="ECO:0000313" key="3">
    <source>
        <dbReference type="EMBL" id="KTD66706.1"/>
    </source>
</evidence>
<dbReference type="PATRIC" id="fig|947033.5.peg.3087"/>
<protein>
    <submittedName>
        <fullName evidence="3">Uncharacterized protein</fullName>
    </submittedName>
</protein>
<accession>A0A0W0ZBX7</accession>
<name>A0A0W0ZBX7_9GAMM</name>
<reference evidence="3 4" key="1">
    <citation type="submission" date="2015-11" db="EMBL/GenBank/DDBJ databases">
        <title>Genomic analysis of 38 Legionella species identifies large and diverse effector repertoires.</title>
        <authorList>
            <person name="Burstein D."/>
            <person name="Amaro F."/>
            <person name="Zusman T."/>
            <person name="Lifshitz Z."/>
            <person name="Cohen O."/>
            <person name="Gilbert J.A."/>
            <person name="Pupko T."/>
            <person name="Shuman H.A."/>
            <person name="Segal G."/>
        </authorList>
    </citation>
    <scope>NUCLEOTIDE SEQUENCE [LARGE SCALE GENOMIC DNA]</scope>
    <source>
        <strain evidence="3 4">IMVS3376</strain>
    </source>
</reference>
<evidence type="ECO:0000256" key="2">
    <source>
        <dbReference type="SAM" id="MobiDB-lite"/>
    </source>
</evidence>
<sequence>MSLLNIKQGVIVKKFKFLGNQTISVPNITLTTKDGHQFSFDITLNATSKFGVYFLQRIKTPSGPATVIGVYNDNLWFWVDGDKGVSYWDHIHSNIFDYSIFFSKNNDNDYPEEVKKAIQYALGVIEFTFDGKFDLLSILAKINKLSPEFLCLLLEAVLTKNPQEMNQQLDLFFKEFERLSGLDIERLAELGSLIPDQENKLNTHFITDTPLDALSEKHAENIDRAALDCQTSIDVINGQIKLLDKSNVPLLYADLNSLKLNLEKSLNNLEQVSRKIKAISTDTAHLKKVYNLQQFNSLLELIMNSFLEFQIKMPDTPGVESYLEGAAKITQFLYNHGHHFFEKSGEELTYNKGKQESSGSLNLLELMYLFLLLSGTYSASSNLKACVYLKLLKALNIKLTEHENMPNSFDLLNFVTGNPDGFITLYRHFFVTEGPLKQKVEELLNKQHPILLTEFGKLTHYYAIALKTRSEEHFFAHAQSAIKLNFIKGAYYLRQALSQGNPFAAEEMVSFLSSQYRFQMNTFEMEKDLALYFLNRKEFVKARSYLERALLSFEDKRGKNILDQYELEEEELRLIQIKIDILQKSGNEQKQAIEELVQRSRQDGHNLAWDLARDLLNELSTQLPVVAFAAVVEWHKTDINKLSDELLEMAAKENPGIIAWYQNDYQVVCKKQNPDLGLILKAVKVNFAPAITDFNALLKNSYGYVRVYKYEILSLLSDFNVWQHISPSNITWFIFRTYIDSNLLRIDLSQFIQSLIHASFNNPEKHLDYLTTVLKKLSALIDTGDLMSILYAIKRVGSFAKMDTEVLQAIALILIGSQFDSDKSKLYEMVNAFPGLILALYEDAKAWNIIKSNHDLVDLLNKTLDHNPNDQDKVETYEGTALTSLSLFKPPSHDSVNSTQPQEMPMESSDITPPQ</sequence>
<proteinExistence type="predicted"/>
<dbReference type="EMBL" id="LNYY01000021">
    <property type="protein sequence ID" value="KTD66706.1"/>
    <property type="molecule type" value="Genomic_DNA"/>
</dbReference>
<feature type="region of interest" description="Disordered" evidence="2">
    <location>
        <begin position="888"/>
        <end position="915"/>
    </location>
</feature>
<evidence type="ECO:0000256" key="1">
    <source>
        <dbReference type="SAM" id="Coils"/>
    </source>
</evidence>
<keyword evidence="1" id="KW-0175">Coiled coil</keyword>
<organism evidence="3 4">
    <name type="scientific">Legionella steelei</name>
    <dbReference type="NCBI Taxonomy" id="947033"/>
    <lineage>
        <taxon>Bacteria</taxon>
        <taxon>Pseudomonadati</taxon>
        <taxon>Pseudomonadota</taxon>
        <taxon>Gammaproteobacteria</taxon>
        <taxon>Legionellales</taxon>
        <taxon>Legionellaceae</taxon>
        <taxon>Legionella</taxon>
    </lineage>
</organism>
<keyword evidence="4" id="KW-1185">Reference proteome</keyword>
<gene>
    <name evidence="3" type="ORF">Lste_2912</name>
</gene>
<dbReference type="AlphaFoldDB" id="A0A0W0ZBX7"/>